<dbReference type="Gene3D" id="1.10.10.10">
    <property type="entry name" value="Winged helix-like DNA-binding domain superfamily/Winged helix DNA-binding domain"/>
    <property type="match status" value="1"/>
</dbReference>
<dbReference type="InterPro" id="IPR014757">
    <property type="entry name" value="Tscrpt_reg_IclR_C"/>
</dbReference>
<dbReference type="Gene3D" id="3.30.450.40">
    <property type="match status" value="1"/>
</dbReference>
<organism evidence="6 7">
    <name type="scientific">Lysinimonas soli</name>
    <dbReference type="NCBI Taxonomy" id="1074233"/>
    <lineage>
        <taxon>Bacteria</taxon>
        <taxon>Bacillati</taxon>
        <taxon>Actinomycetota</taxon>
        <taxon>Actinomycetes</taxon>
        <taxon>Micrococcales</taxon>
        <taxon>Microbacteriaceae</taxon>
        <taxon>Lysinimonas</taxon>
    </lineage>
</organism>
<dbReference type="InterPro" id="IPR050707">
    <property type="entry name" value="HTH_MetabolicPath_Reg"/>
</dbReference>
<gene>
    <name evidence="6" type="ORF">ACFPJ4_09530</name>
</gene>
<comment type="caution">
    <text evidence="6">The sequence shown here is derived from an EMBL/GenBank/DDBJ whole genome shotgun (WGS) entry which is preliminary data.</text>
</comment>
<dbReference type="InterPro" id="IPR029016">
    <property type="entry name" value="GAF-like_dom_sf"/>
</dbReference>
<dbReference type="Pfam" id="PF09339">
    <property type="entry name" value="HTH_IclR"/>
    <property type="match status" value="1"/>
</dbReference>
<evidence type="ECO:0000313" key="7">
    <source>
        <dbReference type="Proteomes" id="UP001596039"/>
    </source>
</evidence>
<name>A0ABW0NT56_9MICO</name>
<evidence type="ECO:0000259" key="4">
    <source>
        <dbReference type="PROSITE" id="PS51077"/>
    </source>
</evidence>
<feature type="domain" description="HTH iclR-type" evidence="4">
    <location>
        <begin position="8"/>
        <end position="69"/>
    </location>
</feature>
<dbReference type="InterPro" id="IPR036390">
    <property type="entry name" value="WH_DNA-bd_sf"/>
</dbReference>
<proteinExistence type="predicted"/>
<dbReference type="SMART" id="SM00346">
    <property type="entry name" value="HTH_ICLR"/>
    <property type="match status" value="1"/>
</dbReference>
<dbReference type="SUPFAM" id="SSF46785">
    <property type="entry name" value="Winged helix' DNA-binding domain"/>
    <property type="match status" value="1"/>
</dbReference>
<dbReference type="InterPro" id="IPR005471">
    <property type="entry name" value="Tscrpt_reg_IclR_N"/>
</dbReference>
<evidence type="ECO:0000256" key="2">
    <source>
        <dbReference type="ARBA" id="ARBA00023125"/>
    </source>
</evidence>
<dbReference type="PROSITE" id="PS51077">
    <property type="entry name" value="HTH_ICLR"/>
    <property type="match status" value="1"/>
</dbReference>
<dbReference type="PANTHER" id="PTHR30136:SF24">
    <property type="entry name" value="HTH-TYPE TRANSCRIPTIONAL REPRESSOR ALLR"/>
    <property type="match status" value="1"/>
</dbReference>
<reference evidence="7" key="1">
    <citation type="journal article" date="2019" name="Int. J. Syst. Evol. Microbiol.">
        <title>The Global Catalogue of Microorganisms (GCM) 10K type strain sequencing project: providing services to taxonomists for standard genome sequencing and annotation.</title>
        <authorList>
            <consortium name="The Broad Institute Genomics Platform"/>
            <consortium name="The Broad Institute Genome Sequencing Center for Infectious Disease"/>
            <person name="Wu L."/>
            <person name="Ma J."/>
        </authorList>
    </citation>
    <scope>NUCLEOTIDE SEQUENCE [LARGE SCALE GENOMIC DNA]</scope>
    <source>
        <strain evidence="7">CGMCC 4.6997</strain>
    </source>
</reference>
<dbReference type="InterPro" id="IPR036388">
    <property type="entry name" value="WH-like_DNA-bd_sf"/>
</dbReference>
<dbReference type="Pfam" id="PF01614">
    <property type="entry name" value="IclR_C"/>
    <property type="match status" value="1"/>
</dbReference>
<accession>A0ABW0NT56</accession>
<evidence type="ECO:0000256" key="3">
    <source>
        <dbReference type="ARBA" id="ARBA00023163"/>
    </source>
</evidence>
<sequence length="257" mass="27326">MANSPSGDSIVGRITRLLETFDSTRVAQSPSAIARRAGLPISTTHRLVAQLVEEGMLERDGDGDVRIGIRLWELTTRGSHALRLRQIAMPFMEQVQQRVHEHTQLGVLEHDEVLFIERLSAPGSGANITRIAGRLPLHASSSGLVLLAFGDAALQQRMLTAPLAPVSAETITDPAALRRELAAIRTRGYAFAPGYVESVSTGIAVPVADRSGVVAALSVVVPRGAVNEAATVEVLKRAAAGIGESLSRSPFASRSME</sequence>
<dbReference type="EMBL" id="JBHSMG010000002">
    <property type="protein sequence ID" value="MFC5502478.1"/>
    <property type="molecule type" value="Genomic_DNA"/>
</dbReference>
<keyword evidence="1" id="KW-0805">Transcription regulation</keyword>
<dbReference type="RefSeq" id="WP_386740170.1">
    <property type="nucleotide sequence ID" value="NZ_JBHSMG010000002.1"/>
</dbReference>
<feature type="domain" description="IclR-ED" evidence="5">
    <location>
        <begin position="70"/>
        <end position="252"/>
    </location>
</feature>
<evidence type="ECO:0000313" key="6">
    <source>
        <dbReference type="EMBL" id="MFC5502478.1"/>
    </source>
</evidence>
<dbReference type="PANTHER" id="PTHR30136">
    <property type="entry name" value="HELIX-TURN-HELIX TRANSCRIPTIONAL REGULATOR, ICLR FAMILY"/>
    <property type="match status" value="1"/>
</dbReference>
<dbReference type="SUPFAM" id="SSF55781">
    <property type="entry name" value="GAF domain-like"/>
    <property type="match status" value="1"/>
</dbReference>
<dbReference type="Proteomes" id="UP001596039">
    <property type="component" value="Unassembled WGS sequence"/>
</dbReference>
<protein>
    <submittedName>
        <fullName evidence="6">IclR family transcriptional regulator</fullName>
    </submittedName>
</protein>
<keyword evidence="7" id="KW-1185">Reference proteome</keyword>
<dbReference type="PROSITE" id="PS51078">
    <property type="entry name" value="ICLR_ED"/>
    <property type="match status" value="1"/>
</dbReference>
<keyword evidence="2" id="KW-0238">DNA-binding</keyword>
<keyword evidence="3" id="KW-0804">Transcription</keyword>
<evidence type="ECO:0000259" key="5">
    <source>
        <dbReference type="PROSITE" id="PS51078"/>
    </source>
</evidence>
<evidence type="ECO:0000256" key="1">
    <source>
        <dbReference type="ARBA" id="ARBA00023015"/>
    </source>
</evidence>